<protein>
    <submittedName>
        <fullName evidence="2">CHASE2 domain-containing protein</fullName>
    </submittedName>
</protein>
<keyword evidence="3" id="KW-1185">Reference proteome</keyword>
<feature type="transmembrane region" description="Helical" evidence="1">
    <location>
        <begin position="349"/>
        <end position="368"/>
    </location>
</feature>
<keyword evidence="1" id="KW-0472">Membrane</keyword>
<reference evidence="2 3" key="1">
    <citation type="submission" date="2019-05" db="EMBL/GenBank/DDBJ databases">
        <title>Verrucobacter flavum gen. nov., sp. nov. a new member of the family Verrucomicrobiaceae.</title>
        <authorList>
            <person name="Szuroczki S."/>
            <person name="Abbaszade G."/>
            <person name="Szabo A."/>
            <person name="Felfoldi T."/>
            <person name="Schumann P."/>
            <person name="Boka K."/>
            <person name="Keki Z."/>
            <person name="Toumi M."/>
            <person name="Toth E."/>
        </authorList>
    </citation>
    <scope>NUCLEOTIDE SEQUENCE [LARGE SCALE GENOMIC DNA]</scope>
    <source>
        <strain evidence="2 3">MG-N-17</strain>
    </source>
</reference>
<accession>A0A5R8KAF4</accession>
<dbReference type="RefSeq" id="WP_138087717.1">
    <property type="nucleotide sequence ID" value="NZ_VAUV01000014.1"/>
</dbReference>
<evidence type="ECO:0000313" key="3">
    <source>
        <dbReference type="Proteomes" id="UP000306196"/>
    </source>
</evidence>
<dbReference type="OrthoDB" id="188630at2"/>
<dbReference type="EMBL" id="VAUV01000014">
    <property type="protein sequence ID" value="TLD69302.1"/>
    <property type="molecule type" value="Genomic_DNA"/>
</dbReference>
<keyword evidence="1" id="KW-1133">Transmembrane helix</keyword>
<name>A0A5R8KAF4_9BACT</name>
<feature type="transmembrane region" description="Helical" evidence="1">
    <location>
        <begin position="324"/>
        <end position="342"/>
    </location>
</feature>
<gene>
    <name evidence="2" type="ORF">FEM03_18185</name>
</gene>
<dbReference type="AlphaFoldDB" id="A0A5R8KAF4"/>
<keyword evidence="1" id="KW-0812">Transmembrane</keyword>
<organism evidence="2 3">
    <name type="scientific">Phragmitibacter flavus</name>
    <dbReference type="NCBI Taxonomy" id="2576071"/>
    <lineage>
        <taxon>Bacteria</taxon>
        <taxon>Pseudomonadati</taxon>
        <taxon>Verrucomicrobiota</taxon>
        <taxon>Verrucomicrobiia</taxon>
        <taxon>Verrucomicrobiales</taxon>
        <taxon>Verrucomicrobiaceae</taxon>
        <taxon>Phragmitibacter</taxon>
    </lineage>
</organism>
<evidence type="ECO:0000256" key="1">
    <source>
        <dbReference type="SAM" id="Phobius"/>
    </source>
</evidence>
<comment type="caution">
    <text evidence="2">The sequence shown here is derived from an EMBL/GenBank/DDBJ whole genome shotgun (WGS) entry which is preliminary data.</text>
</comment>
<proteinExistence type="predicted"/>
<dbReference type="Proteomes" id="UP000306196">
    <property type="component" value="Unassembled WGS sequence"/>
</dbReference>
<sequence>MSKWRIMVLTLLFGAALGAYGEMDRRGWVREAEQWFLGFLVANGRQAMEQNLPEVSEDVVLVKFDEKDREELGAWPPAALDWLMVMKRLVAYDPEVVVVVQPLRWEGAAAEFVKPLRESLLPFPSVVMGFDLAAGEGEMSPEAKEFLEKELPTLLGGEVGGSAVRFTRVMEVPDRSLRMAVQTGFTSIDGVVEKPGRMLFVAGDGERLVPSLAAQAVTLFRRAPYSTMRMSFGAGARLSLADEFVVPLMPGGELVLGESPSVPVVDGLELMLPDLGDEVAERIAKVMGEGKAVVLSLDEKVGMLQARAVARGLAMPMLNRLDRWVDGALAALAAVLCYVGMLGRGRFGALIFGLVVLVAGTGLSLGFFQMQLVWWSPVLAFGLVAVSVLFCFVWPHHGVEEAEKETQTS</sequence>
<feature type="transmembrane region" description="Helical" evidence="1">
    <location>
        <begin position="374"/>
        <end position="394"/>
    </location>
</feature>
<evidence type="ECO:0000313" key="2">
    <source>
        <dbReference type="EMBL" id="TLD69302.1"/>
    </source>
</evidence>